<proteinExistence type="predicted"/>
<dbReference type="Proteomes" id="UP000252800">
    <property type="component" value="Unassembled WGS sequence"/>
</dbReference>
<organism evidence="1 2">
    <name type="scientific">Enterococcus cecorum</name>
    <dbReference type="NCBI Taxonomy" id="44008"/>
    <lineage>
        <taxon>Bacteria</taxon>
        <taxon>Bacillati</taxon>
        <taxon>Bacillota</taxon>
        <taxon>Bacilli</taxon>
        <taxon>Lactobacillales</taxon>
        <taxon>Enterococcaceae</taxon>
        <taxon>Enterococcus</taxon>
    </lineage>
</organism>
<dbReference type="RefSeq" id="WP_113784037.1">
    <property type="nucleotide sequence ID" value="NZ_KZ845713.1"/>
</dbReference>
<reference evidence="1 2" key="1">
    <citation type="submission" date="2015-06" db="EMBL/GenBank/DDBJ databases">
        <title>The Genome Sequence of Enterococcus cecorum 170AEA1.</title>
        <authorList>
            <consortium name="The Broad Institute Genomics Platform"/>
            <consortium name="The Broad Institute Genome Sequencing Center for Infectious Disease"/>
            <person name="Earl A.M."/>
            <person name="Van Tyne D."/>
            <person name="Lebreton F."/>
            <person name="Saavedra J.T."/>
            <person name="Gilmore M.S."/>
            <person name="Manson McGuire A."/>
            <person name="Clock S."/>
            <person name="Crupain M."/>
            <person name="Rangan U."/>
            <person name="Young S."/>
            <person name="Abouelleil A."/>
            <person name="Cao P."/>
            <person name="Chapman S.B."/>
            <person name="Griggs A."/>
            <person name="Priest M."/>
            <person name="Shea T."/>
            <person name="Wortman J."/>
            <person name="Nusbaum C."/>
            <person name="Birren B."/>
        </authorList>
    </citation>
    <scope>NUCLEOTIDE SEQUENCE [LARGE SCALE GENOMIC DNA]</scope>
    <source>
        <strain evidence="1 2">170AEA1</strain>
    </source>
</reference>
<accession>A0A366SNZ4</accession>
<evidence type="ECO:0000313" key="2">
    <source>
        <dbReference type="Proteomes" id="UP000252800"/>
    </source>
</evidence>
<dbReference type="AlphaFoldDB" id="A0A366SNZ4"/>
<evidence type="ECO:0000313" key="1">
    <source>
        <dbReference type="EMBL" id="RBR31091.1"/>
    </source>
</evidence>
<gene>
    <name evidence="1" type="ORF">EB18_00564</name>
</gene>
<comment type="caution">
    <text evidence="1">The sequence shown here is derived from an EMBL/GenBank/DDBJ whole genome shotgun (WGS) entry which is preliminary data.</text>
</comment>
<sequence>MEENVLFNLGNLVASSKDEKELIRMAQIASGKNIKDVSPATLPDGFLIIKVPDSEEFQLINVQKSRFLR</sequence>
<protein>
    <submittedName>
        <fullName evidence="1">Uncharacterized protein</fullName>
    </submittedName>
</protein>
<dbReference type="EMBL" id="LEOY01000003">
    <property type="protein sequence ID" value="RBR31091.1"/>
    <property type="molecule type" value="Genomic_DNA"/>
</dbReference>
<name>A0A366SNZ4_9ENTE</name>